<dbReference type="InterPro" id="IPR019775">
    <property type="entry name" value="WD40_repeat_CS"/>
</dbReference>
<dbReference type="GO" id="GO:0043161">
    <property type="term" value="P:proteasome-mediated ubiquitin-dependent protein catabolic process"/>
    <property type="evidence" value="ECO:0007669"/>
    <property type="project" value="TreeGrafter"/>
</dbReference>
<evidence type="ECO:0008006" key="9">
    <source>
        <dbReference type="Google" id="ProtNLM"/>
    </source>
</evidence>
<dbReference type="Pfam" id="PF00400">
    <property type="entry name" value="WD40"/>
    <property type="match status" value="2"/>
</dbReference>
<dbReference type="InterPro" id="IPR015943">
    <property type="entry name" value="WD40/YVTN_repeat-like_dom_sf"/>
</dbReference>
<evidence type="ECO:0000256" key="3">
    <source>
        <dbReference type="ARBA" id="ARBA00022737"/>
    </source>
</evidence>
<keyword evidence="3" id="KW-0677">Repeat</keyword>
<dbReference type="SUPFAM" id="SSF143503">
    <property type="entry name" value="PUG domain-like"/>
    <property type="match status" value="1"/>
</dbReference>
<dbReference type="AlphaFoldDB" id="A0A7S3NP67"/>
<evidence type="ECO:0000256" key="2">
    <source>
        <dbReference type="ARBA" id="ARBA00022574"/>
    </source>
</evidence>
<sequence length="572" mass="60380">MKDVNNEKFRQIKTNNKVIASKVVPVDGALDLLMAVGFENDGSEILKANGDNLDLQAKRAVVLLDEAFTIPTAHLCTVLTHTQTVRGLYIDDDNKIIGSACLDNSVRIWEASTGSCQKELPQGTGHGRPARSDPGVLCIGMMTKDQELSVISGGRDGLVIHWKPMQEQVIRFLGHGEAVGNGPRPTNAQNVSCVCCASQYDLVITGGWDKTAISWDTIGDAPATRFGVFGAAVNGLCLAYDAAATLNVCGVAACGDGCLYFFEAAKKATMPGQLLPPYRTLDMAAGTVLRAIACSSYLQQDCSLVTASNDGVLRLWNTSQLVRGAALASPQFETPFLYTVAVAANRAAAAGDEGVVTVLQLPSLAVLQRIPMPGPVWSLALSSTFLVCGCEDQLGSFVFSYDPKYKAADFLIANHQAISGAAAQRAKHSVTILNGDAARPAAVRQAVGGGVSMGQGYDFQFPVDLGTGDGELQIQWNNGDDPTDVATRFCLTNRLPTGHVNEIVQFIQQASGQAPAQDSSGGTPIPTNIPAPSVQADMIAQITALGVDEARARDALDRAGWASVEAAVHLLF</sequence>
<dbReference type="SMART" id="SM00320">
    <property type="entry name" value="WD40"/>
    <property type="match status" value="5"/>
</dbReference>
<dbReference type="SUPFAM" id="SSF46934">
    <property type="entry name" value="UBA-like"/>
    <property type="match status" value="1"/>
</dbReference>
<evidence type="ECO:0000259" key="7">
    <source>
        <dbReference type="PROSITE" id="PS51394"/>
    </source>
</evidence>
<organism evidence="8">
    <name type="scientific">Aureoumbra lagunensis</name>
    <dbReference type="NCBI Taxonomy" id="44058"/>
    <lineage>
        <taxon>Eukaryota</taxon>
        <taxon>Sar</taxon>
        <taxon>Stramenopiles</taxon>
        <taxon>Ochrophyta</taxon>
        <taxon>Pelagophyceae</taxon>
        <taxon>Pelagomonadales</taxon>
        <taxon>Aureoumbra</taxon>
    </lineage>
</organism>
<dbReference type="EMBL" id="HBIJ01021962">
    <property type="protein sequence ID" value="CAE0373482.1"/>
    <property type="molecule type" value="Transcribed_RNA"/>
</dbReference>
<dbReference type="InterPro" id="IPR015155">
    <property type="entry name" value="PFU"/>
</dbReference>
<dbReference type="GO" id="GO:0043130">
    <property type="term" value="F:ubiquitin binding"/>
    <property type="evidence" value="ECO:0007669"/>
    <property type="project" value="TreeGrafter"/>
</dbReference>
<dbReference type="GO" id="GO:0010992">
    <property type="term" value="P:ubiquitin recycling"/>
    <property type="evidence" value="ECO:0007669"/>
    <property type="project" value="TreeGrafter"/>
</dbReference>
<dbReference type="Pfam" id="PF09070">
    <property type="entry name" value="PFU"/>
    <property type="match status" value="1"/>
</dbReference>
<dbReference type="Gene3D" id="2.130.10.10">
    <property type="entry name" value="YVTN repeat-like/Quinoprotein amine dehydrogenase"/>
    <property type="match status" value="2"/>
</dbReference>
<accession>A0A7S3NP67</accession>
<gene>
    <name evidence="8" type="ORF">ALAG00032_LOCUS14283</name>
</gene>
<dbReference type="PROSITE" id="PS50030">
    <property type="entry name" value="UBA"/>
    <property type="match status" value="1"/>
</dbReference>
<dbReference type="SUPFAM" id="SSF50978">
    <property type="entry name" value="WD40 repeat-like"/>
    <property type="match status" value="1"/>
</dbReference>
<proteinExistence type="predicted"/>
<reference evidence="8" key="1">
    <citation type="submission" date="2021-01" db="EMBL/GenBank/DDBJ databases">
        <authorList>
            <person name="Corre E."/>
            <person name="Pelletier E."/>
            <person name="Niang G."/>
            <person name="Scheremetjew M."/>
            <person name="Finn R."/>
            <person name="Kale V."/>
            <person name="Holt S."/>
            <person name="Cochrane G."/>
            <person name="Meng A."/>
            <person name="Brown T."/>
            <person name="Cohen L."/>
        </authorList>
    </citation>
    <scope>NUCLEOTIDE SEQUENCE</scope>
    <source>
        <strain evidence="8">CCMP1510</strain>
    </source>
</reference>
<evidence type="ECO:0000313" key="8">
    <source>
        <dbReference type="EMBL" id="CAE0373482.1"/>
    </source>
</evidence>
<dbReference type="InterPro" id="IPR009060">
    <property type="entry name" value="UBA-like_sf"/>
</dbReference>
<evidence type="ECO:0000256" key="4">
    <source>
        <dbReference type="PROSITE-ProRule" id="PRU00221"/>
    </source>
</evidence>
<dbReference type="PANTHER" id="PTHR19849:SF0">
    <property type="entry name" value="PHOSPHOLIPASE A-2-ACTIVATING PROTEIN"/>
    <property type="match status" value="1"/>
</dbReference>
<name>A0A7S3NP67_9STRA</name>
<dbReference type="InterPro" id="IPR036339">
    <property type="entry name" value="PUB-like_dom_sf"/>
</dbReference>
<dbReference type="PANTHER" id="PTHR19849">
    <property type="entry name" value="PHOSPHOLIPASE A-2-ACTIVATING PROTEIN"/>
    <property type="match status" value="1"/>
</dbReference>
<dbReference type="Gene3D" id="3.10.20.870">
    <property type="entry name" value="PFU (PLAA family ubiquitin binding), C-terminal domain"/>
    <property type="match status" value="1"/>
</dbReference>
<evidence type="ECO:0000256" key="1">
    <source>
        <dbReference type="ARBA" id="ARBA00022490"/>
    </source>
</evidence>
<dbReference type="PROSITE" id="PS00678">
    <property type="entry name" value="WD_REPEATS_1"/>
    <property type="match status" value="1"/>
</dbReference>
<dbReference type="InterPro" id="IPR018997">
    <property type="entry name" value="PUB_domain"/>
</dbReference>
<dbReference type="InterPro" id="IPR036322">
    <property type="entry name" value="WD40_repeat_dom_sf"/>
</dbReference>
<dbReference type="PROSITE" id="PS51394">
    <property type="entry name" value="PFU"/>
    <property type="match status" value="1"/>
</dbReference>
<dbReference type="GO" id="GO:0005737">
    <property type="term" value="C:cytoplasm"/>
    <property type="evidence" value="ECO:0007669"/>
    <property type="project" value="TreeGrafter"/>
</dbReference>
<evidence type="ECO:0000256" key="5">
    <source>
        <dbReference type="SAM" id="MobiDB-lite"/>
    </source>
</evidence>
<feature type="domain" description="PFU" evidence="7">
    <location>
        <begin position="419"/>
        <end position="521"/>
    </location>
</feature>
<dbReference type="InterPro" id="IPR001680">
    <property type="entry name" value="WD40_rpt"/>
</dbReference>
<dbReference type="Gene3D" id="1.20.58.2190">
    <property type="match status" value="1"/>
</dbReference>
<dbReference type="GO" id="GO:0005634">
    <property type="term" value="C:nucleus"/>
    <property type="evidence" value="ECO:0007669"/>
    <property type="project" value="TreeGrafter"/>
</dbReference>
<dbReference type="PROSITE" id="PS50294">
    <property type="entry name" value="WD_REPEATS_REGION"/>
    <property type="match status" value="1"/>
</dbReference>
<feature type="repeat" description="WD" evidence="4">
    <location>
        <begin position="78"/>
        <end position="119"/>
    </location>
</feature>
<keyword evidence="2 4" id="KW-0853">WD repeat</keyword>
<dbReference type="InterPro" id="IPR015940">
    <property type="entry name" value="UBA"/>
</dbReference>
<keyword evidence="1" id="KW-0963">Cytoplasm</keyword>
<dbReference type="Gene3D" id="1.10.8.10">
    <property type="entry name" value="DNA helicase RuvA subunit, C-terminal domain"/>
    <property type="match status" value="1"/>
</dbReference>
<dbReference type="InterPro" id="IPR038122">
    <property type="entry name" value="PFU_sf"/>
</dbReference>
<evidence type="ECO:0000259" key="6">
    <source>
        <dbReference type="PROSITE" id="PS50030"/>
    </source>
</evidence>
<protein>
    <recommendedName>
        <fullName evidence="9">UBA domain-containing protein</fullName>
    </recommendedName>
</protein>
<dbReference type="CDD" id="cd09212">
    <property type="entry name" value="PUB"/>
    <property type="match status" value="1"/>
</dbReference>
<dbReference type="PROSITE" id="PS50082">
    <property type="entry name" value="WD_REPEATS_2"/>
    <property type="match status" value="1"/>
</dbReference>
<feature type="region of interest" description="Disordered" evidence="5">
    <location>
        <begin position="511"/>
        <end position="530"/>
    </location>
</feature>
<feature type="domain" description="UBA" evidence="6">
    <location>
        <begin position="533"/>
        <end position="572"/>
    </location>
</feature>
<dbReference type="Pfam" id="PF09409">
    <property type="entry name" value="PUB"/>
    <property type="match status" value="1"/>
</dbReference>
<feature type="compositionally biased region" description="Polar residues" evidence="5">
    <location>
        <begin position="511"/>
        <end position="526"/>
    </location>
</feature>